<evidence type="ECO:0000313" key="3">
    <source>
        <dbReference type="Proteomes" id="UP000653305"/>
    </source>
</evidence>
<comment type="caution">
    <text evidence="2">The sequence shown here is derived from an EMBL/GenBank/DDBJ whole genome shotgun (WGS) entry which is preliminary data.</text>
</comment>
<protein>
    <submittedName>
        <fullName evidence="2">Putative F-box/FBD/LRR-repeat protein at4g00315</fullName>
    </submittedName>
</protein>
<evidence type="ECO:0000259" key="1">
    <source>
        <dbReference type="SMART" id="SM00579"/>
    </source>
</evidence>
<evidence type="ECO:0000313" key="2">
    <source>
        <dbReference type="EMBL" id="GFP91676.1"/>
    </source>
</evidence>
<reference evidence="2" key="1">
    <citation type="submission" date="2020-07" db="EMBL/GenBank/DDBJ databases">
        <title>Ethylene signaling mediates host invasion by parasitic plants.</title>
        <authorList>
            <person name="Yoshida S."/>
        </authorList>
    </citation>
    <scope>NUCLEOTIDE SEQUENCE</scope>
    <source>
        <strain evidence="2">Okayama</strain>
    </source>
</reference>
<dbReference type="Pfam" id="PF08387">
    <property type="entry name" value="FBD"/>
    <property type="match status" value="1"/>
</dbReference>
<name>A0A830BY05_9LAMI</name>
<feature type="non-terminal residue" evidence="2">
    <location>
        <position position="1"/>
    </location>
</feature>
<dbReference type="InterPro" id="IPR006566">
    <property type="entry name" value="FBD"/>
</dbReference>
<keyword evidence="3" id="KW-1185">Reference proteome</keyword>
<organism evidence="2 3">
    <name type="scientific">Phtheirospermum japonicum</name>
    <dbReference type="NCBI Taxonomy" id="374723"/>
    <lineage>
        <taxon>Eukaryota</taxon>
        <taxon>Viridiplantae</taxon>
        <taxon>Streptophyta</taxon>
        <taxon>Embryophyta</taxon>
        <taxon>Tracheophyta</taxon>
        <taxon>Spermatophyta</taxon>
        <taxon>Magnoliopsida</taxon>
        <taxon>eudicotyledons</taxon>
        <taxon>Gunneridae</taxon>
        <taxon>Pentapetalae</taxon>
        <taxon>asterids</taxon>
        <taxon>lamiids</taxon>
        <taxon>Lamiales</taxon>
        <taxon>Orobanchaceae</taxon>
        <taxon>Orobanchaceae incertae sedis</taxon>
        <taxon>Phtheirospermum</taxon>
    </lineage>
</organism>
<proteinExistence type="predicted"/>
<sequence length="92" mass="10835">LVIVVFQVDNEDLKRWVEPKCLLSHLGTVTIHQFGSANDEFDMVRYLLKNAKVLRRIEIRFPKGIDLKVKFDALQRISSFKRGSEECEVFFY</sequence>
<gene>
    <name evidence="2" type="ORF">PHJA_001311600</name>
</gene>
<dbReference type="SMART" id="SM00579">
    <property type="entry name" value="FBD"/>
    <property type="match status" value="1"/>
</dbReference>
<dbReference type="AlphaFoldDB" id="A0A830BY05"/>
<feature type="domain" description="FBD" evidence="1">
    <location>
        <begin position="20"/>
        <end position="92"/>
    </location>
</feature>
<dbReference type="Proteomes" id="UP000653305">
    <property type="component" value="Unassembled WGS sequence"/>
</dbReference>
<dbReference type="EMBL" id="BMAC01000251">
    <property type="protein sequence ID" value="GFP91676.1"/>
    <property type="molecule type" value="Genomic_DNA"/>
</dbReference>
<dbReference type="OrthoDB" id="1900471at2759"/>
<accession>A0A830BY05</accession>